<protein>
    <submittedName>
        <fullName evidence="3">Uncharacterized protein</fullName>
    </submittedName>
</protein>
<feature type="region of interest" description="Disordered" evidence="1">
    <location>
        <begin position="232"/>
        <end position="255"/>
    </location>
</feature>
<dbReference type="RefSeq" id="WP_140737068.1">
    <property type="nucleotide sequence ID" value="NZ_RCZM01000001.1"/>
</dbReference>
<dbReference type="OrthoDB" id="4865367at2"/>
<proteinExistence type="predicted"/>
<evidence type="ECO:0000313" key="4">
    <source>
        <dbReference type="Proteomes" id="UP000317722"/>
    </source>
</evidence>
<dbReference type="AlphaFoldDB" id="A0A502D5Z8"/>
<evidence type="ECO:0000256" key="2">
    <source>
        <dbReference type="SAM" id="Phobius"/>
    </source>
</evidence>
<keyword evidence="2" id="KW-1133">Transmembrane helix</keyword>
<feature type="transmembrane region" description="Helical" evidence="2">
    <location>
        <begin position="81"/>
        <end position="101"/>
    </location>
</feature>
<keyword evidence="2" id="KW-0472">Membrane</keyword>
<sequence length="255" mass="27556">MKLMSGRLDWSLPRTWFVTARVLEVTAGVALAGSAYQCWLVFRTSTQAFGPNGEILPAGPPFLDRIALFAIYGTGFGQSPVSAFLACLLVPAVLAVLLFAQPVAHSALLRWEVLAVGSVVVLLNVFLLASAAVGLVRGDPNAPTDGTATYYGGPNPTEQVLNGVPIPVICLLLMGLSAIWWLRLPDEFDESDAEPDGERARERRRWRPAPAQDANIDDLTLEGVELIEPVERLQPRGGGSDGSTASGYDDYFRRF</sequence>
<feature type="transmembrane region" description="Helical" evidence="2">
    <location>
        <begin position="164"/>
        <end position="182"/>
    </location>
</feature>
<organism evidence="3 4">
    <name type="scientific">Pedococcus bigeumensis</name>
    <dbReference type="NCBI Taxonomy" id="433644"/>
    <lineage>
        <taxon>Bacteria</taxon>
        <taxon>Bacillati</taxon>
        <taxon>Actinomycetota</taxon>
        <taxon>Actinomycetes</taxon>
        <taxon>Micrococcales</taxon>
        <taxon>Intrasporangiaceae</taxon>
        <taxon>Pedococcus</taxon>
    </lineage>
</organism>
<name>A0A502D5Z8_9MICO</name>
<feature type="transmembrane region" description="Helical" evidence="2">
    <location>
        <begin position="113"/>
        <end position="136"/>
    </location>
</feature>
<reference evidence="3 4" key="1">
    <citation type="journal article" date="2019" name="Environ. Microbiol.">
        <title>Species interactions and distinct microbial communities in high Arctic permafrost affected cryosols are associated with the CH4 and CO2 gas fluxes.</title>
        <authorList>
            <person name="Altshuler I."/>
            <person name="Hamel J."/>
            <person name="Turney S."/>
            <person name="Magnuson E."/>
            <person name="Levesque R."/>
            <person name="Greer C."/>
            <person name="Whyte L.G."/>
        </authorList>
    </citation>
    <scope>NUCLEOTIDE SEQUENCE [LARGE SCALE GENOMIC DNA]</scope>
    <source>
        <strain evidence="3 4">S9.3A</strain>
    </source>
</reference>
<keyword evidence="2" id="KW-0812">Transmembrane</keyword>
<dbReference type="Proteomes" id="UP000317722">
    <property type="component" value="Unassembled WGS sequence"/>
</dbReference>
<evidence type="ECO:0000256" key="1">
    <source>
        <dbReference type="SAM" id="MobiDB-lite"/>
    </source>
</evidence>
<comment type="caution">
    <text evidence="3">The sequence shown here is derived from an EMBL/GenBank/DDBJ whole genome shotgun (WGS) entry which is preliminary data.</text>
</comment>
<dbReference type="EMBL" id="RCZM01000001">
    <property type="protein sequence ID" value="TPG19421.1"/>
    <property type="molecule type" value="Genomic_DNA"/>
</dbReference>
<evidence type="ECO:0000313" key="3">
    <source>
        <dbReference type="EMBL" id="TPG19421.1"/>
    </source>
</evidence>
<feature type="transmembrane region" description="Helical" evidence="2">
    <location>
        <begin position="21"/>
        <end position="42"/>
    </location>
</feature>
<accession>A0A502D5Z8</accession>
<keyword evidence="4" id="KW-1185">Reference proteome</keyword>
<gene>
    <name evidence="3" type="ORF">EAH86_02785</name>
</gene>
<feature type="region of interest" description="Disordered" evidence="1">
    <location>
        <begin position="190"/>
        <end position="211"/>
    </location>
</feature>